<dbReference type="PROSITE" id="PS51257">
    <property type="entry name" value="PROKAR_LIPOPROTEIN"/>
    <property type="match status" value="1"/>
</dbReference>
<reference evidence="3 4" key="1">
    <citation type="submission" date="2019-12" db="EMBL/GenBank/DDBJ databases">
        <authorList>
            <person name="Li J."/>
        </authorList>
    </citation>
    <scope>NUCLEOTIDE SEQUENCE [LARGE SCALE GENOMIC DNA]</scope>
    <source>
        <strain evidence="3 4">HL2-2</strain>
    </source>
</reference>
<keyword evidence="4" id="KW-1185">Reference proteome</keyword>
<evidence type="ECO:0000313" key="3">
    <source>
        <dbReference type="EMBL" id="MUU79081.1"/>
    </source>
</evidence>
<dbReference type="InterPro" id="IPR024930">
    <property type="entry name" value="Skp_dom_sf"/>
</dbReference>
<dbReference type="GO" id="GO:0051082">
    <property type="term" value="F:unfolded protein binding"/>
    <property type="evidence" value="ECO:0007669"/>
    <property type="project" value="InterPro"/>
</dbReference>
<dbReference type="SUPFAM" id="SSF111384">
    <property type="entry name" value="OmpH-like"/>
    <property type="match status" value="1"/>
</dbReference>
<dbReference type="Proteomes" id="UP000478208">
    <property type="component" value="Unassembled WGS sequence"/>
</dbReference>
<sequence>MKKIILGLIILVGAASCQEQQKIAFVDNAKVVNEFNKKVDFEANFKTKIDAFNKKADSLNKMIQMEAQAFQASASKMKQSVAEEKYNTLLQKKQMQDYQISNEEKALTAEGQKQLDTIVKEVKAFIKDYGKTNGYTYILGANDAGSVLYGNDTNDITEEILSALNKDSEKEDVKSEE</sequence>
<dbReference type="InterPro" id="IPR005632">
    <property type="entry name" value="Chaperone_Skp"/>
</dbReference>
<proteinExistence type="inferred from homology"/>
<comment type="similarity">
    <text evidence="1">Belongs to the Skp family.</text>
</comment>
<dbReference type="RefSeq" id="WP_157364154.1">
    <property type="nucleotide sequence ID" value="NZ_WOWS01000004.1"/>
</dbReference>
<dbReference type="SMART" id="SM00935">
    <property type="entry name" value="OmpH"/>
    <property type="match status" value="1"/>
</dbReference>
<gene>
    <name evidence="3" type="ORF">GN138_11540</name>
</gene>
<organism evidence="3 4">
    <name type="scientific">Winogradskyella endarachnes</name>
    <dbReference type="NCBI Taxonomy" id="2681965"/>
    <lineage>
        <taxon>Bacteria</taxon>
        <taxon>Pseudomonadati</taxon>
        <taxon>Bacteroidota</taxon>
        <taxon>Flavobacteriia</taxon>
        <taxon>Flavobacteriales</taxon>
        <taxon>Flavobacteriaceae</taxon>
        <taxon>Winogradskyella</taxon>
    </lineage>
</organism>
<dbReference type="PANTHER" id="PTHR35089:SF1">
    <property type="entry name" value="CHAPERONE PROTEIN SKP"/>
    <property type="match status" value="1"/>
</dbReference>
<evidence type="ECO:0000256" key="1">
    <source>
        <dbReference type="ARBA" id="ARBA00009091"/>
    </source>
</evidence>
<accession>A0A6L6U9U1</accession>
<dbReference type="EMBL" id="WOWS01000004">
    <property type="protein sequence ID" value="MUU79081.1"/>
    <property type="molecule type" value="Genomic_DNA"/>
</dbReference>
<keyword evidence="2" id="KW-0732">Signal</keyword>
<dbReference type="PANTHER" id="PTHR35089">
    <property type="entry name" value="CHAPERONE PROTEIN SKP"/>
    <property type="match status" value="1"/>
</dbReference>
<evidence type="ECO:0000313" key="4">
    <source>
        <dbReference type="Proteomes" id="UP000478208"/>
    </source>
</evidence>
<dbReference type="Gene3D" id="3.30.910.20">
    <property type="entry name" value="Skp domain"/>
    <property type="match status" value="1"/>
</dbReference>
<dbReference type="GO" id="GO:0005829">
    <property type="term" value="C:cytosol"/>
    <property type="evidence" value="ECO:0007669"/>
    <property type="project" value="TreeGrafter"/>
</dbReference>
<dbReference type="AlphaFoldDB" id="A0A6L6U9U1"/>
<comment type="caution">
    <text evidence="3">The sequence shown here is derived from an EMBL/GenBank/DDBJ whole genome shotgun (WGS) entry which is preliminary data.</text>
</comment>
<dbReference type="GO" id="GO:0050821">
    <property type="term" value="P:protein stabilization"/>
    <property type="evidence" value="ECO:0007669"/>
    <property type="project" value="TreeGrafter"/>
</dbReference>
<dbReference type="Pfam" id="PF03938">
    <property type="entry name" value="OmpH"/>
    <property type="match status" value="1"/>
</dbReference>
<protein>
    <submittedName>
        <fullName evidence="3">OmpH family outer membrane protein</fullName>
    </submittedName>
</protein>
<name>A0A6L6U9U1_9FLAO</name>
<evidence type="ECO:0000256" key="2">
    <source>
        <dbReference type="ARBA" id="ARBA00022729"/>
    </source>
</evidence>